<protein>
    <recommendedName>
        <fullName evidence="2">DNA topoisomerase type IA zn finger domain-containing protein</fullName>
    </recommendedName>
</protein>
<dbReference type="AlphaFoldDB" id="X1HZ64"/>
<evidence type="ECO:0000313" key="1">
    <source>
        <dbReference type="EMBL" id="GAH50583.1"/>
    </source>
</evidence>
<feature type="non-terminal residue" evidence="1">
    <location>
        <position position="1"/>
    </location>
</feature>
<gene>
    <name evidence="1" type="ORF">S03H2_27620</name>
</gene>
<proteinExistence type="predicted"/>
<comment type="caution">
    <text evidence="1">The sequence shown here is derived from an EMBL/GenBank/DDBJ whole genome shotgun (WGS) entry which is preliminary data.</text>
</comment>
<evidence type="ECO:0008006" key="2">
    <source>
        <dbReference type="Google" id="ProtNLM"/>
    </source>
</evidence>
<sequence>QLSGIGGSSSIGLGKNKVRSVPDAIASILSGKPKVYSGELCPKCGTGIMINGEGCWCLCKNT</sequence>
<dbReference type="EMBL" id="BARU01016620">
    <property type="protein sequence ID" value="GAH50583.1"/>
    <property type="molecule type" value="Genomic_DNA"/>
</dbReference>
<organism evidence="1">
    <name type="scientific">marine sediment metagenome</name>
    <dbReference type="NCBI Taxonomy" id="412755"/>
    <lineage>
        <taxon>unclassified sequences</taxon>
        <taxon>metagenomes</taxon>
        <taxon>ecological metagenomes</taxon>
    </lineage>
</organism>
<accession>X1HZ64</accession>
<reference evidence="1" key="1">
    <citation type="journal article" date="2014" name="Front. Microbiol.">
        <title>High frequency of phylogenetically diverse reductive dehalogenase-homologous genes in deep subseafloor sedimentary metagenomes.</title>
        <authorList>
            <person name="Kawai M."/>
            <person name="Futagami T."/>
            <person name="Toyoda A."/>
            <person name="Takaki Y."/>
            <person name="Nishi S."/>
            <person name="Hori S."/>
            <person name="Arai W."/>
            <person name="Tsubouchi T."/>
            <person name="Morono Y."/>
            <person name="Uchiyama I."/>
            <person name="Ito T."/>
            <person name="Fujiyama A."/>
            <person name="Inagaki F."/>
            <person name="Takami H."/>
        </authorList>
    </citation>
    <scope>NUCLEOTIDE SEQUENCE</scope>
    <source>
        <strain evidence="1">Expedition CK06-06</strain>
    </source>
</reference>
<name>X1HZ64_9ZZZZ</name>